<comment type="caution">
    <text evidence="1">The sequence shown here is derived from an EMBL/GenBank/DDBJ whole genome shotgun (WGS) entry which is preliminary data.</text>
</comment>
<dbReference type="EMBL" id="JANUGX010000012">
    <property type="protein sequence ID" value="MCS0589946.1"/>
    <property type="molecule type" value="Genomic_DNA"/>
</dbReference>
<dbReference type="Proteomes" id="UP001205560">
    <property type="component" value="Unassembled WGS sequence"/>
</dbReference>
<evidence type="ECO:0000313" key="1">
    <source>
        <dbReference type="EMBL" id="MCS0589946.1"/>
    </source>
</evidence>
<keyword evidence="2" id="KW-1185">Reference proteome</keyword>
<dbReference type="RefSeq" id="WP_258845720.1">
    <property type="nucleotide sequence ID" value="NZ_JANUGX010000012.1"/>
</dbReference>
<organism evidence="1 2">
    <name type="scientific">Massilia norwichensis</name>
    <dbReference type="NCBI Taxonomy" id="1442366"/>
    <lineage>
        <taxon>Bacteria</taxon>
        <taxon>Pseudomonadati</taxon>
        <taxon>Pseudomonadota</taxon>
        <taxon>Betaproteobacteria</taxon>
        <taxon>Burkholderiales</taxon>
        <taxon>Oxalobacteraceae</taxon>
        <taxon>Telluria group</taxon>
        <taxon>Massilia</taxon>
    </lineage>
</organism>
<dbReference type="InterPro" id="IPR010836">
    <property type="entry name" value="SapC"/>
</dbReference>
<name>A0ABT2A6Z1_9BURK</name>
<reference evidence="1 2" key="1">
    <citation type="submission" date="2022-08" db="EMBL/GenBank/DDBJ databases">
        <title>Reclassification of Massilia species as members of the genera Telluria, Duganella, Pseudoduganella, Mokoshia gen. nov. and Zemynaea gen. nov. using orthogonal and non-orthogonal genome-based approaches.</title>
        <authorList>
            <person name="Bowman J.P."/>
        </authorList>
    </citation>
    <scope>NUCLEOTIDE SEQUENCE [LARGE SCALE GENOMIC DNA]</scope>
    <source>
        <strain evidence="1 2">LMG 28164</strain>
    </source>
</reference>
<dbReference type="Pfam" id="PF07277">
    <property type="entry name" value="SapC"/>
    <property type="match status" value="1"/>
</dbReference>
<proteinExistence type="predicted"/>
<evidence type="ECO:0000313" key="2">
    <source>
        <dbReference type="Proteomes" id="UP001205560"/>
    </source>
</evidence>
<gene>
    <name evidence="1" type="ORF">NX782_12105</name>
</gene>
<protein>
    <submittedName>
        <fullName evidence="1">SapC family protein</fullName>
    </submittedName>
</protein>
<sequence>MSQPVPLHHLDHKDLRVITDRGAAYGDDVMFCPTFPQEFRAVQAHYPIVFRATADGGYEALALFGFEAGENLFLTPQGWDAHYVPLAVERHPFLIGRHGDELNIHIDLDHPRVNTTVGEKLFLSYGGISEYLERINSVLLTLHQGLQAMPAFVQALREHELLESFVADITLQDGAEHRLAGFYTIHEERLHALPGAALERLSRDGHLQAIYMVVASFAHMRDLIARRERRHAA</sequence>
<accession>A0ABT2A6Z1</accession>